<accession>A0A975ZQ22</accession>
<keyword evidence="3" id="KW-1003">Cell membrane</keyword>
<comment type="similarity">
    <text evidence="8 9">Belongs to the TRAP transporter small permease family.</text>
</comment>
<keyword evidence="7 9" id="KW-0472">Membrane</keyword>
<feature type="transmembrane region" description="Helical" evidence="9">
    <location>
        <begin position="148"/>
        <end position="167"/>
    </location>
</feature>
<protein>
    <recommendedName>
        <fullName evidence="9">TRAP transporter small permease protein</fullName>
    </recommendedName>
</protein>
<dbReference type="Proteomes" id="UP000182932">
    <property type="component" value="Unassembled WGS sequence"/>
</dbReference>
<evidence type="ECO:0000256" key="7">
    <source>
        <dbReference type="ARBA" id="ARBA00023136"/>
    </source>
</evidence>
<evidence type="ECO:0000256" key="9">
    <source>
        <dbReference type="RuleBase" id="RU369079"/>
    </source>
</evidence>
<dbReference type="GO" id="GO:0005886">
    <property type="term" value="C:plasma membrane"/>
    <property type="evidence" value="ECO:0007669"/>
    <property type="project" value="UniProtKB-SubCell"/>
</dbReference>
<proteinExistence type="inferred from homology"/>
<name>A0A975ZQ22_9RHOB</name>
<evidence type="ECO:0000313" key="11">
    <source>
        <dbReference type="EMBL" id="SEJ99952.1"/>
    </source>
</evidence>
<comment type="caution">
    <text evidence="11">The sequence shown here is derived from an EMBL/GenBank/DDBJ whole genome shotgun (WGS) entry which is preliminary data.</text>
</comment>
<keyword evidence="5 9" id="KW-0812">Transmembrane</keyword>
<keyword evidence="2 9" id="KW-0813">Transport</keyword>
<evidence type="ECO:0000256" key="3">
    <source>
        <dbReference type="ARBA" id="ARBA00022475"/>
    </source>
</evidence>
<dbReference type="AlphaFoldDB" id="A0A975ZQ22"/>
<reference evidence="11 12" key="1">
    <citation type="submission" date="2016-10" db="EMBL/GenBank/DDBJ databases">
        <authorList>
            <person name="Varghese N."/>
            <person name="Submissions S."/>
        </authorList>
    </citation>
    <scope>NUCLEOTIDE SEQUENCE [LARGE SCALE GENOMIC DNA]</scope>
    <source>
        <strain evidence="11 12">FF3</strain>
    </source>
</reference>
<feature type="transmembrane region" description="Helical" evidence="9">
    <location>
        <begin position="22"/>
        <end position="50"/>
    </location>
</feature>
<comment type="subunit">
    <text evidence="9">The complex comprises the extracytoplasmic solute receptor protein and the two transmembrane proteins.</text>
</comment>
<dbReference type="PANTHER" id="PTHR35011">
    <property type="entry name" value="2,3-DIKETO-L-GULONATE TRAP TRANSPORTER SMALL PERMEASE PROTEIN YIAM"/>
    <property type="match status" value="1"/>
</dbReference>
<evidence type="ECO:0000259" key="10">
    <source>
        <dbReference type="Pfam" id="PF04290"/>
    </source>
</evidence>
<comment type="subcellular location">
    <subcellularLocation>
        <location evidence="1 9">Cell inner membrane</location>
        <topology evidence="1 9">Multi-pass membrane protein</topology>
    </subcellularLocation>
</comment>
<evidence type="ECO:0000256" key="4">
    <source>
        <dbReference type="ARBA" id="ARBA00022519"/>
    </source>
</evidence>
<gene>
    <name evidence="11" type="ORF">SAMN04487940_11754</name>
</gene>
<feature type="transmembrane region" description="Helical" evidence="9">
    <location>
        <begin position="62"/>
        <end position="82"/>
    </location>
</feature>
<feature type="domain" description="Tripartite ATP-independent periplasmic transporters DctQ component" evidence="10">
    <location>
        <begin position="41"/>
        <end position="170"/>
    </location>
</feature>
<organism evidence="11 12">
    <name type="scientific">Marinovum algicola</name>
    <dbReference type="NCBI Taxonomy" id="42444"/>
    <lineage>
        <taxon>Bacteria</taxon>
        <taxon>Pseudomonadati</taxon>
        <taxon>Pseudomonadota</taxon>
        <taxon>Alphaproteobacteria</taxon>
        <taxon>Rhodobacterales</taxon>
        <taxon>Roseobacteraceae</taxon>
        <taxon>Marinovum</taxon>
    </lineage>
</organism>
<sequence length="187" mass="20662">MTPYDYTPGGPRQRALNRIDRLNWDLGGIFMWLSNVCLLVMLGLTVATIILRPMSLAPYWMWPWTMVFFIWLSFFGFFAMYVRLKDVRVDFIAGLFGPAGMAVTRLLSDAATLSVTGVLLWQLPKVIATSRGVYDGAILPAGFELPRLALSIPLFVSAALVTLTALLDLAKIGAGMPENVADHHPES</sequence>
<dbReference type="Pfam" id="PF04290">
    <property type="entry name" value="DctQ"/>
    <property type="match status" value="1"/>
</dbReference>
<evidence type="ECO:0000256" key="8">
    <source>
        <dbReference type="ARBA" id="ARBA00038436"/>
    </source>
</evidence>
<keyword evidence="4 9" id="KW-0997">Cell inner membrane</keyword>
<evidence type="ECO:0000256" key="2">
    <source>
        <dbReference type="ARBA" id="ARBA00022448"/>
    </source>
</evidence>
<dbReference type="InterPro" id="IPR007387">
    <property type="entry name" value="TRAP_DctQ"/>
</dbReference>
<comment type="function">
    <text evidence="9">Part of the tripartite ATP-independent periplasmic (TRAP) transport system.</text>
</comment>
<keyword evidence="6 9" id="KW-1133">Transmembrane helix</keyword>
<evidence type="ECO:0000256" key="5">
    <source>
        <dbReference type="ARBA" id="ARBA00022692"/>
    </source>
</evidence>
<dbReference type="EMBL" id="FNYY01000017">
    <property type="protein sequence ID" value="SEJ99952.1"/>
    <property type="molecule type" value="Genomic_DNA"/>
</dbReference>
<dbReference type="InterPro" id="IPR055348">
    <property type="entry name" value="DctQ"/>
</dbReference>
<keyword evidence="12" id="KW-1185">Reference proteome</keyword>
<comment type="caution">
    <text evidence="9">Lacks conserved residue(s) required for the propagation of feature annotation.</text>
</comment>
<dbReference type="RefSeq" id="WP_074838176.1">
    <property type="nucleotide sequence ID" value="NZ_CATLQZ010000021.1"/>
</dbReference>
<dbReference type="GO" id="GO:0022857">
    <property type="term" value="F:transmembrane transporter activity"/>
    <property type="evidence" value="ECO:0007669"/>
    <property type="project" value="UniProtKB-UniRule"/>
</dbReference>
<evidence type="ECO:0000256" key="1">
    <source>
        <dbReference type="ARBA" id="ARBA00004429"/>
    </source>
</evidence>
<evidence type="ECO:0000256" key="6">
    <source>
        <dbReference type="ARBA" id="ARBA00022989"/>
    </source>
</evidence>
<evidence type="ECO:0000313" key="12">
    <source>
        <dbReference type="Proteomes" id="UP000182932"/>
    </source>
</evidence>
<dbReference type="GeneID" id="80820084"/>